<keyword evidence="1" id="KW-0472">Membrane</keyword>
<dbReference type="KEGG" id="tva:4766209"/>
<keyword evidence="1" id="KW-0812">Transmembrane</keyword>
<dbReference type="InterPro" id="IPR039877">
    <property type="entry name" value="TMEM131-like"/>
</dbReference>
<dbReference type="Gene3D" id="2.60.40.10">
    <property type="entry name" value="Immunoglobulins"/>
    <property type="match status" value="1"/>
</dbReference>
<dbReference type="EMBL" id="DS113381">
    <property type="protein sequence ID" value="EAY08311.1"/>
    <property type="molecule type" value="Genomic_DNA"/>
</dbReference>
<evidence type="ECO:0000313" key="2">
    <source>
        <dbReference type="EMBL" id="EAY08311.1"/>
    </source>
</evidence>
<reference evidence="2" key="2">
    <citation type="journal article" date="2007" name="Science">
        <title>Draft genome sequence of the sexually transmitted pathogen Trichomonas vaginalis.</title>
        <authorList>
            <person name="Carlton J.M."/>
            <person name="Hirt R.P."/>
            <person name="Silva J.C."/>
            <person name="Delcher A.L."/>
            <person name="Schatz M."/>
            <person name="Zhao Q."/>
            <person name="Wortman J.R."/>
            <person name="Bidwell S.L."/>
            <person name="Alsmark U.C.M."/>
            <person name="Besteiro S."/>
            <person name="Sicheritz-Ponten T."/>
            <person name="Noel C.J."/>
            <person name="Dacks J.B."/>
            <person name="Foster P.G."/>
            <person name="Simillion C."/>
            <person name="Van de Peer Y."/>
            <person name="Miranda-Saavedra D."/>
            <person name="Barton G.J."/>
            <person name="Westrop G.D."/>
            <person name="Mueller S."/>
            <person name="Dessi D."/>
            <person name="Fiori P.L."/>
            <person name="Ren Q."/>
            <person name="Paulsen I."/>
            <person name="Zhang H."/>
            <person name="Bastida-Corcuera F.D."/>
            <person name="Simoes-Barbosa A."/>
            <person name="Brown M.T."/>
            <person name="Hayes R.D."/>
            <person name="Mukherjee M."/>
            <person name="Okumura C.Y."/>
            <person name="Schneider R."/>
            <person name="Smith A.J."/>
            <person name="Vanacova S."/>
            <person name="Villalvazo M."/>
            <person name="Haas B.J."/>
            <person name="Pertea M."/>
            <person name="Feldblyum T.V."/>
            <person name="Utterback T.R."/>
            <person name="Shu C.L."/>
            <person name="Osoegawa K."/>
            <person name="de Jong P.J."/>
            <person name="Hrdy I."/>
            <person name="Horvathova L."/>
            <person name="Zubacova Z."/>
            <person name="Dolezal P."/>
            <person name="Malik S.B."/>
            <person name="Logsdon J.M. Jr."/>
            <person name="Henze K."/>
            <person name="Gupta A."/>
            <person name="Wang C.C."/>
            <person name="Dunne R.L."/>
            <person name="Upcroft J.A."/>
            <person name="Upcroft P."/>
            <person name="White O."/>
            <person name="Salzberg S.L."/>
            <person name="Tang P."/>
            <person name="Chiu C.-H."/>
            <person name="Lee Y.-S."/>
            <person name="Embley T.M."/>
            <person name="Coombs G.H."/>
            <person name="Mottram J.C."/>
            <person name="Tachezy J."/>
            <person name="Fraser-Liggett C.M."/>
            <person name="Johnson P.J."/>
        </authorList>
    </citation>
    <scope>NUCLEOTIDE SEQUENCE [LARGE SCALE GENOMIC DNA]</scope>
    <source>
        <strain evidence="2">G3</strain>
    </source>
</reference>
<keyword evidence="3" id="KW-1185">Reference proteome</keyword>
<evidence type="ECO:0000313" key="3">
    <source>
        <dbReference type="Proteomes" id="UP000001542"/>
    </source>
</evidence>
<dbReference type="RefSeq" id="XP_001320534.1">
    <property type="nucleotide sequence ID" value="XM_001320499.1"/>
</dbReference>
<evidence type="ECO:0000256" key="1">
    <source>
        <dbReference type="SAM" id="Phobius"/>
    </source>
</evidence>
<dbReference type="InParanoid" id="A2EGD2"/>
<dbReference type="VEuPathDB" id="TrichDB:TVAGG3_0130870"/>
<gene>
    <name evidence="2" type="ORF">TVAG_401650</name>
</gene>
<name>A2EGD2_TRIV3</name>
<dbReference type="VEuPathDB" id="TrichDB:TVAG_401650"/>
<protein>
    <submittedName>
        <fullName evidence="2">Uncharacterized protein</fullName>
    </submittedName>
</protein>
<proteinExistence type="predicted"/>
<keyword evidence="1" id="KW-1133">Transmembrane helix</keyword>
<organism evidence="2 3">
    <name type="scientific">Trichomonas vaginalis (strain ATCC PRA-98 / G3)</name>
    <dbReference type="NCBI Taxonomy" id="412133"/>
    <lineage>
        <taxon>Eukaryota</taxon>
        <taxon>Metamonada</taxon>
        <taxon>Parabasalia</taxon>
        <taxon>Trichomonadida</taxon>
        <taxon>Trichomonadidae</taxon>
        <taxon>Trichomonas</taxon>
    </lineage>
</organism>
<feature type="transmembrane region" description="Helical" evidence="1">
    <location>
        <begin position="867"/>
        <end position="888"/>
    </location>
</feature>
<dbReference type="PANTHER" id="PTHR22050:SF0">
    <property type="entry name" value="TRANSMEMBRANE PROTEIN 131 HOMOLOG"/>
    <property type="match status" value="1"/>
</dbReference>
<accession>A2EGD2</accession>
<reference evidence="2" key="1">
    <citation type="submission" date="2006-10" db="EMBL/GenBank/DDBJ databases">
        <authorList>
            <person name="Amadeo P."/>
            <person name="Zhao Q."/>
            <person name="Wortman J."/>
            <person name="Fraser-Liggett C."/>
            <person name="Carlton J."/>
        </authorList>
    </citation>
    <scope>NUCLEOTIDE SEQUENCE</scope>
    <source>
        <strain evidence="2">G3</strain>
    </source>
</reference>
<dbReference type="Proteomes" id="UP000001542">
    <property type="component" value="Unassembled WGS sequence"/>
</dbReference>
<dbReference type="AlphaFoldDB" id="A2EGD2"/>
<dbReference type="InterPro" id="IPR013783">
    <property type="entry name" value="Ig-like_fold"/>
</dbReference>
<dbReference type="PANTHER" id="PTHR22050">
    <property type="entry name" value="RW1 PROTEIN HOMOLOG"/>
    <property type="match status" value="1"/>
</dbReference>
<dbReference type="GO" id="GO:0016020">
    <property type="term" value="C:membrane"/>
    <property type="evidence" value="ECO:0000318"/>
    <property type="project" value="GO_Central"/>
</dbReference>
<sequence length="963" mass="109940">MVEIQNTGSDPLTVYDVWSASRDFLVPKMEGITVAPSSHKNATIYFTPSEEGCFSTPIFFSTNKGEIPYTVTHCSHYATKDFHINTLRYMTNTNCSFSVKIPPQLKMSLQKKLSIGVNFDGNLFSLDQIDYDINRVFLDIKYNIKPGYYLTFVHMETQFSMATVPLFISLSQRFLQPLQPVITVPLLTKPNETMYVDVVLVNPTAGNFALISSSLYKESSTIKFESLPPPLVFPRHCKTVIGRLKITGDTEGQFDTSLVVTYEGINPPVSQTIDIPIKASVLYGYLKPSEEEIFISKASQETHTFRFINMFKQPVFILEAYVNSTLFSVKPLLVNLVDPDDESPNVVINLPKITTDKKIHAKLIVQTNATTLTVPIIVFPGNVYIFESHHLGPTRTNTMNFYSGNVLCGTSTNYSLFVFNDNPDNFKIRKVECTPGISLNKNVMSLNKIKWQDFVCKKFSVAKFNFFVTFNQVSSSKPRQDTITFIGESSQFSVTFLWNPVSGNFELECQFDKNVIVGRHYEGTMYVSISYPKYVKIFGVDSFHPCVNVSSANPFIKPEVMMGNMQFLANFSFDADSNFVKNYNNFIHLLDQDSPFYEDLSKFDFDMMNFSFCKLYMFIYLKNNFFISIPTCFSMQKMRMHDRDYNFGIIPANVVSNYSRTINNILDLPIEFTFNEIPDLPDDVSITTDGTVVVPSMGSAQFNFHLMKKTKGFIDIYLPVSSNATESLSLHFIAEVVEPKFDLVNEKGNVISTLEFNRSDDRRYIGRMWFQYYYVRNFGKTEISLKLNKISNPNLKNHPYIVSDLNCELLRPGMQYPFIVGVNLMRIPKRKLDLNVNISVNNIDYTIPMKVVVSESSAALLSFLRKILIIIFATLGLYSPFMSFVEFFKVRRRFLKIVNSKKKSKDQEVYSLSLSVKINVETQFEFIKEEVDVGGRFVIVDPPVPESLIDKRSIATLEKLLTS</sequence>
<dbReference type="OrthoDB" id="168404at2759"/>